<dbReference type="AlphaFoldDB" id="A0A0M7AMD5"/>
<feature type="compositionally biased region" description="Low complexity" evidence="1">
    <location>
        <begin position="437"/>
        <end position="468"/>
    </location>
</feature>
<dbReference type="RefSeq" id="WP_055673450.1">
    <property type="nucleotide sequence ID" value="NZ_CXWD01000021.1"/>
</dbReference>
<proteinExistence type="predicted"/>
<keyword evidence="3" id="KW-1185">Reference proteome</keyword>
<dbReference type="Proteomes" id="UP000053235">
    <property type="component" value="Unassembled WGS sequence"/>
</dbReference>
<evidence type="ECO:0000313" key="2">
    <source>
        <dbReference type="EMBL" id="CTQ75390.1"/>
    </source>
</evidence>
<reference evidence="3" key="1">
    <citation type="submission" date="2015-07" db="EMBL/GenBank/DDBJ databases">
        <authorList>
            <person name="Rodrigo-Torres Lidia"/>
            <person name="Arahal R.David."/>
        </authorList>
    </citation>
    <scope>NUCLEOTIDE SEQUENCE [LARGE SCALE GENOMIC DNA]</scope>
    <source>
        <strain evidence="3">CECT 5112</strain>
    </source>
</reference>
<dbReference type="STRING" id="388408.LAX5112_04209"/>
<accession>A0A0M7AMD5</accession>
<gene>
    <name evidence="2" type="ORF">LAX5112_04209</name>
</gene>
<dbReference type="EMBL" id="CXWD01000021">
    <property type="protein sequence ID" value="CTQ75390.1"/>
    <property type="molecule type" value="Genomic_DNA"/>
</dbReference>
<sequence>MVEIIAFPGKTQSTTVDTSRLNLEGRLSIDDNLSRHAGQVMPVPQISSTLDGTVVVNTPEAAEDFPVGDWTNQELADLYRVESLLVQAGIKMSTGRGVTDENDPWFVFCREDGDVFVHLARADGRYLLDSPGLSGLLEGPDFATLIDTFVKQLAALRAPEDDSNVVSFRPKMLRDKSVHLHPSILLAALIWTLYLASDDIASATEAASDLAEDMILPVDKLLTMDEGDSAGADIETTDVDGNAPDLASVKTTVASQTAQTAVSFADADRSGSDRLVSSFSAMIASASPAAQAVSASLAIIAFSFGFYGPQAGKDIDADTSSGLSIAGLNSALRELADSVATSGRAHLDQFAVSIEIDGDTGPVVLENLEATETSIAGDVVDFELHLKDLAAEAAVNALPNLDVPVEETATQAAIADDTPQSADSAAHHSEQIEGAPGQQADAKQASQDTQSSQAQTTAAKTGADTDGGSDDALSLAAVQLSAGSTYSVGSTTALTTLDKEEFEVFAGFLKDWTSTDNGDAAVSPLNPSLMEPVDTTLDFGLVAPDLPTDSETPDAPVVVTTPQISAVNAEITELTGLADIFVNHVIKKMASVEVVFFNTGSTTELVLFDKTAVDDHTSDHAHARSWVNDDGMVISVVGHYQDFADYGLA</sequence>
<dbReference type="OrthoDB" id="7182023at2"/>
<organism evidence="2 3">
    <name type="scientific">Roseibium alexandrii</name>
    <dbReference type="NCBI Taxonomy" id="388408"/>
    <lineage>
        <taxon>Bacteria</taxon>
        <taxon>Pseudomonadati</taxon>
        <taxon>Pseudomonadota</taxon>
        <taxon>Alphaproteobacteria</taxon>
        <taxon>Hyphomicrobiales</taxon>
        <taxon>Stappiaceae</taxon>
        <taxon>Roseibium</taxon>
    </lineage>
</organism>
<name>A0A0M7AMD5_9HYPH</name>
<evidence type="ECO:0000313" key="3">
    <source>
        <dbReference type="Proteomes" id="UP000053235"/>
    </source>
</evidence>
<feature type="region of interest" description="Disordered" evidence="1">
    <location>
        <begin position="416"/>
        <end position="468"/>
    </location>
</feature>
<protein>
    <submittedName>
        <fullName evidence="2">Uncharacterized protein</fullName>
    </submittedName>
</protein>
<evidence type="ECO:0000256" key="1">
    <source>
        <dbReference type="SAM" id="MobiDB-lite"/>
    </source>
</evidence>